<dbReference type="PANTHER" id="PTHR48100">
    <property type="entry name" value="BROAD-SPECIFICITY PHOSPHATASE YOR283W-RELATED"/>
    <property type="match status" value="1"/>
</dbReference>
<dbReference type="InterPro" id="IPR013078">
    <property type="entry name" value="His_Pase_superF_clade-1"/>
</dbReference>
<dbReference type="AlphaFoldDB" id="A0A843YU39"/>
<comment type="caution">
    <text evidence="1">The sequence shown here is derived from an EMBL/GenBank/DDBJ whole genome shotgun (WGS) entry which is preliminary data.</text>
</comment>
<dbReference type="EMBL" id="WINI01000004">
    <property type="protein sequence ID" value="MQR00851.1"/>
    <property type="molecule type" value="Genomic_DNA"/>
</dbReference>
<dbReference type="SMART" id="SM00855">
    <property type="entry name" value="PGAM"/>
    <property type="match status" value="1"/>
</dbReference>
<protein>
    <recommendedName>
        <fullName evidence="3">Histidine phosphatase family protein</fullName>
    </recommendedName>
</protein>
<gene>
    <name evidence="1" type="ORF">GEV47_09160</name>
</gene>
<evidence type="ECO:0000313" key="1">
    <source>
        <dbReference type="EMBL" id="MQR00851.1"/>
    </source>
</evidence>
<dbReference type="Proteomes" id="UP000451565">
    <property type="component" value="Unassembled WGS sequence"/>
</dbReference>
<dbReference type="Pfam" id="PF00300">
    <property type="entry name" value="His_Phos_1"/>
    <property type="match status" value="1"/>
</dbReference>
<proteinExistence type="predicted"/>
<dbReference type="SUPFAM" id="SSF53254">
    <property type="entry name" value="Phosphoglycerate mutase-like"/>
    <property type="match status" value="1"/>
</dbReference>
<organism evidence="1 2">
    <name type="scientific">Glaciimonas soli</name>
    <dbReference type="NCBI Taxonomy" id="2590999"/>
    <lineage>
        <taxon>Bacteria</taxon>
        <taxon>Pseudomonadati</taxon>
        <taxon>Pseudomonadota</taxon>
        <taxon>Betaproteobacteria</taxon>
        <taxon>Burkholderiales</taxon>
        <taxon>Oxalobacteraceae</taxon>
        <taxon>Glaciimonas</taxon>
    </lineage>
</organism>
<dbReference type="GO" id="GO:0016791">
    <property type="term" value="F:phosphatase activity"/>
    <property type="evidence" value="ECO:0007669"/>
    <property type="project" value="TreeGrafter"/>
</dbReference>
<dbReference type="RefSeq" id="WP_153234466.1">
    <property type="nucleotide sequence ID" value="NZ_WINI01000004.1"/>
</dbReference>
<keyword evidence="2" id="KW-1185">Reference proteome</keyword>
<evidence type="ECO:0000313" key="2">
    <source>
        <dbReference type="Proteomes" id="UP000451565"/>
    </source>
</evidence>
<evidence type="ECO:0008006" key="3">
    <source>
        <dbReference type="Google" id="ProtNLM"/>
    </source>
</evidence>
<dbReference type="InterPro" id="IPR029033">
    <property type="entry name" value="His_PPase_superfam"/>
</dbReference>
<dbReference type="Gene3D" id="3.40.50.1240">
    <property type="entry name" value="Phosphoglycerate mutase-like"/>
    <property type="match status" value="1"/>
</dbReference>
<dbReference type="OrthoDB" id="5449373at2"/>
<accession>A0A843YU39</accession>
<name>A0A843YU39_9BURK</name>
<dbReference type="CDD" id="cd07067">
    <property type="entry name" value="HP_PGM_like"/>
    <property type="match status" value="1"/>
</dbReference>
<reference evidence="1 2" key="1">
    <citation type="submission" date="2019-10" db="EMBL/GenBank/DDBJ databases">
        <title>Glaciimonas soli sp. nov., a psychrophilic bacterium isolated from the forest soil of a high elevation mountain in Taiwan.</title>
        <authorList>
            <person name="Wang L.-T."/>
            <person name="Shieh W.Y."/>
        </authorList>
    </citation>
    <scope>NUCLEOTIDE SEQUENCE [LARGE SCALE GENOMIC DNA]</scope>
    <source>
        <strain evidence="1 2">GS1</strain>
    </source>
</reference>
<dbReference type="InterPro" id="IPR050275">
    <property type="entry name" value="PGM_Phosphatase"/>
</dbReference>
<sequence length="212" mass="23833">MKIYLVRHAEPLSALGSDEQVPLQEAENHLSANGMTQAENLAADFSRILGAEPVEIFCSTLLRAQETAERIASKLGVDIRYTALLNERDFSPQNLKSNLELKQLQLWSYKNPALSKYGEETTLAQRARVQKWLSDFAKNVRLESDINYLIVCHGGTIEHLVATMMQAPIDSISSCITLCDHAHYHQISAILPERGWLVWRIEAINLPFSSSL</sequence>